<sequence length="799" mass="84391">MSLNLMGQQGAFAGRPVGVASRSVLSRHRKVRCQAGAPYKVLAALGGPPHAAHTLARAAGLPTRTTLGPALAPRRRRAVSLLCRADGGQSEGASAAPTAMVRGEEKEEGNEGAEGKQIEGSKGNGAAPAGVKTENGSEAFPTALLEAAELPYSAPTDKDMFWTRFKLAFALPWRRFKKDSVLTFTLEGEISDQSRGFFDSGLSLPAVCSCLRKAALDPRVQGVAIEIGPLGIGWAKVQEIKRHIDYFRASGKYVVAWMKQGAEKEYYLATACSEIYAPPTAYLSLRGFVTGGTFLRGVLDKVGVEPQVRRIGSYKSAGDQLLRQDMSPEQQEQLTDLQDDVIDEFLLQVSTARGKTTKEVKEFIHEGVYDMQKFKSGGWITDLWYEDELLTELKMRTTGLRPRDGESEKEKEKREKALAAPLRRVGLRKYSAVSPTAFGLAGGKKRIAVLRTAGAIVGKSSGAAITPDGVIPKLRALAKDKSVAAVVLRIDSPGGDALSADLMWREIRQLDAVKPVIASMADVAASGGYYMAMAARAIVAEPLTITGSIGVVTGKFNLSELYCKIGYNKVLLSWGRYALLLSDIKGFNEEEEKLFDASAQHAYESFRNKAALSRGMEPEVMEEVAQGRVWSGLAAKEVELVDAVGGIHKAISLARHAAGIPEGERVTVMELGRVKPSPAALLGGGALLGAVLMGLLRGQSPAQAVAAATGAAAVGLSPFNAVASVASTGSALPALGSVAQQAATLASVLQPGRCAYLLTEVDPLTVGCSSSTAVAAGLSGGDAVLSGSTPEDTFLSEGL</sequence>
<organism evidence="8">
    <name type="scientific">Volvox carteri f. nagariensis</name>
    <dbReference type="NCBI Taxonomy" id="3068"/>
    <lineage>
        <taxon>Eukaryota</taxon>
        <taxon>Viridiplantae</taxon>
        <taxon>Chlorophyta</taxon>
        <taxon>core chlorophytes</taxon>
        <taxon>Chlorophyceae</taxon>
        <taxon>CS clade</taxon>
        <taxon>Chlamydomonadales</taxon>
        <taxon>Volvocaceae</taxon>
        <taxon>Volvox</taxon>
    </lineage>
</organism>
<dbReference type="Pfam" id="PF01343">
    <property type="entry name" value="Peptidase_S49"/>
    <property type="match status" value="2"/>
</dbReference>
<dbReference type="GO" id="GO:0008236">
    <property type="term" value="F:serine-type peptidase activity"/>
    <property type="evidence" value="ECO:0007669"/>
    <property type="project" value="UniProtKB-KW"/>
</dbReference>
<dbReference type="InParanoid" id="D8U236"/>
<evidence type="ECO:0000313" key="7">
    <source>
        <dbReference type="EMBL" id="EFJ46294.1"/>
    </source>
</evidence>
<feature type="domain" description="Peptidase S49" evidence="6">
    <location>
        <begin position="509"/>
        <end position="659"/>
    </location>
</feature>
<dbReference type="eggNOG" id="ENOG502QQH5">
    <property type="taxonomic scope" value="Eukaryota"/>
</dbReference>
<dbReference type="InterPro" id="IPR002142">
    <property type="entry name" value="Peptidase_S49"/>
</dbReference>
<dbReference type="SUPFAM" id="SSF52096">
    <property type="entry name" value="ClpP/crotonase"/>
    <property type="match status" value="2"/>
</dbReference>
<dbReference type="OrthoDB" id="45421at2759"/>
<feature type="region of interest" description="Disordered" evidence="5">
    <location>
        <begin position="84"/>
        <end position="134"/>
    </location>
</feature>
<feature type="domain" description="Peptidase S49" evidence="6">
    <location>
        <begin position="247"/>
        <end position="394"/>
    </location>
</feature>
<dbReference type="InterPro" id="IPR047217">
    <property type="entry name" value="S49_SppA_67K_type_N"/>
</dbReference>
<dbReference type="NCBIfam" id="TIGR00706">
    <property type="entry name" value="SppA_dom"/>
    <property type="match status" value="1"/>
</dbReference>
<dbReference type="EMBL" id="GL378352">
    <property type="protein sequence ID" value="EFJ46294.1"/>
    <property type="molecule type" value="Genomic_DNA"/>
</dbReference>
<keyword evidence="4" id="KW-0720">Serine protease</keyword>
<dbReference type="InterPro" id="IPR029045">
    <property type="entry name" value="ClpP/crotonase-like_dom_sf"/>
</dbReference>
<dbReference type="STRING" id="3068.D8U236"/>
<comment type="similarity">
    <text evidence="1">Belongs to the peptidase S49 family.</text>
</comment>
<dbReference type="GeneID" id="9627244"/>
<accession>D8U236</accession>
<dbReference type="FunCoup" id="D8U236">
    <property type="interactions" value="113"/>
</dbReference>
<dbReference type="PANTHER" id="PTHR33209:SF1">
    <property type="entry name" value="PEPTIDASE S49 DOMAIN-CONTAINING PROTEIN"/>
    <property type="match status" value="1"/>
</dbReference>
<evidence type="ECO:0000256" key="4">
    <source>
        <dbReference type="ARBA" id="ARBA00022825"/>
    </source>
</evidence>
<dbReference type="Gene3D" id="3.90.226.10">
    <property type="entry name" value="2-enoyl-CoA Hydratase, Chain A, domain 1"/>
    <property type="match status" value="3"/>
</dbReference>
<dbReference type="CDD" id="cd07018">
    <property type="entry name" value="S49_SppA_67K_type"/>
    <property type="match status" value="1"/>
</dbReference>
<proteinExistence type="inferred from homology"/>
<gene>
    <name evidence="7" type="ORF">VOLCADRAFT_93427</name>
</gene>
<keyword evidence="8" id="KW-1185">Reference proteome</keyword>
<name>D8U236_VOLCA</name>
<dbReference type="CDD" id="cd07023">
    <property type="entry name" value="S49_Sppa_N_C"/>
    <property type="match status" value="1"/>
</dbReference>
<dbReference type="InterPro" id="IPR047272">
    <property type="entry name" value="S49_SppA_C"/>
</dbReference>
<evidence type="ECO:0000313" key="8">
    <source>
        <dbReference type="Proteomes" id="UP000001058"/>
    </source>
</evidence>
<dbReference type="RefSeq" id="XP_002952741.1">
    <property type="nucleotide sequence ID" value="XM_002952695.1"/>
</dbReference>
<reference evidence="7 8" key="1">
    <citation type="journal article" date="2010" name="Science">
        <title>Genomic analysis of organismal complexity in the multicellular green alga Volvox carteri.</title>
        <authorList>
            <person name="Prochnik S.E."/>
            <person name="Umen J."/>
            <person name="Nedelcu A.M."/>
            <person name="Hallmann A."/>
            <person name="Miller S.M."/>
            <person name="Nishii I."/>
            <person name="Ferris P."/>
            <person name="Kuo A."/>
            <person name="Mitros T."/>
            <person name="Fritz-Laylin L.K."/>
            <person name="Hellsten U."/>
            <person name="Chapman J."/>
            <person name="Simakov O."/>
            <person name="Rensing S.A."/>
            <person name="Terry A."/>
            <person name="Pangilinan J."/>
            <person name="Kapitonov V."/>
            <person name="Jurka J."/>
            <person name="Salamov A."/>
            <person name="Shapiro H."/>
            <person name="Schmutz J."/>
            <person name="Grimwood J."/>
            <person name="Lindquist E."/>
            <person name="Lucas S."/>
            <person name="Grigoriev I.V."/>
            <person name="Schmitt R."/>
            <person name="Kirk D."/>
            <person name="Rokhsar D.S."/>
        </authorList>
    </citation>
    <scope>NUCLEOTIDE SEQUENCE [LARGE SCALE GENOMIC DNA]</scope>
    <source>
        <strain evidence="8">f. Nagariensis / Eve</strain>
    </source>
</reference>
<keyword evidence="2" id="KW-0645">Protease</keyword>
<evidence type="ECO:0000259" key="6">
    <source>
        <dbReference type="Pfam" id="PF01343"/>
    </source>
</evidence>
<dbReference type="InterPro" id="IPR004635">
    <property type="entry name" value="Pept_S49_SppA"/>
</dbReference>
<dbReference type="KEGG" id="vcn:VOLCADRAFT_93427"/>
<evidence type="ECO:0000256" key="5">
    <source>
        <dbReference type="SAM" id="MobiDB-lite"/>
    </source>
</evidence>
<dbReference type="AlphaFoldDB" id="D8U236"/>
<protein>
    <submittedName>
        <fullName evidence="7">Signal peptide peptidase</fullName>
    </submittedName>
</protein>
<evidence type="ECO:0000256" key="1">
    <source>
        <dbReference type="ARBA" id="ARBA00008683"/>
    </source>
</evidence>
<keyword evidence="3" id="KW-0378">Hydrolase</keyword>
<dbReference type="PANTHER" id="PTHR33209">
    <property type="entry name" value="PROTEASE 4"/>
    <property type="match status" value="1"/>
</dbReference>
<dbReference type="Proteomes" id="UP000001058">
    <property type="component" value="Unassembled WGS sequence"/>
</dbReference>
<evidence type="ECO:0000256" key="2">
    <source>
        <dbReference type="ARBA" id="ARBA00022670"/>
    </source>
</evidence>
<evidence type="ECO:0000256" key="3">
    <source>
        <dbReference type="ARBA" id="ARBA00022801"/>
    </source>
</evidence>
<dbReference type="GO" id="GO:0006508">
    <property type="term" value="P:proteolysis"/>
    <property type="evidence" value="ECO:0007669"/>
    <property type="project" value="UniProtKB-KW"/>
</dbReference>